<evidence type="ECO:0000256" key="5">
    <source>
        <dbReference type="ARBA" id="ARBA00022692"/>
    </source>
</evidence>
<feature type="transmembrane region" description="Helical" evidence="8">
    <location>
        <begin position="97"/>
        <end position="118"/>
    </location>
</feature>
<keyword evidence="4" id="KW-0406">Ion transport</keyword>
<proteinExistence type="inferred from homology"/>
<keyword evidence="4" id="KW-0109">Calcium transport</keyword>
<keyword evidence="7 8" id="KW-0472">Membrane</keyword>
<keyword evidence="3" id="KW-0050">Antiport</keyword>
<evidence type="ECO:0000313" key="11">
    <source>
        <dbReference type="Proteomes" id="UP000663844"/>
    </source>
</evidence>
<comment type="similarity">
    <text evidence="2">Belongs to the Ca(2+):cation antiporter (CaCA) (TC 2.A.19) family. SLC24A subfamily.</text>
</comment>
<dbReference type="PANTHER" id="PTHR10846">
    <property type="entry name" value="SODIUM/POTASSIUM/CALCIUM EXCHANGER"/>
    <property type="match status" value="1"/>
</dbReference>
<feature type="domain" description="Sodium/calcium exchanger membrane region" evidence="9">
    <location>
        <begin position="62"/>
        <end position="118"/>
    </location>
</feature>
<name>A0A820SMJ4_9BILA</name>
<protein>
    <recommendedName>
        <fullName evidence="9">Sodium/calcium exchanger membrane region domain-containing protein</fullName>
    </recommendedName>
</protein>
<dbReference type="Gene3D" id="1.20.1420.30">
    <property type="entry name" value="NCX, central ion-binding region"/>
    <property type="match status" value="1"/>
</dbReference>
<evidence type="ECO:0000256" key="7">
    <source>
        <dbReference type="ARBA" id="ARBA00023136"/>
    </source>
</evidence>
<organism evidence="10 11">
    <name type="scientific">Adineta steineri</name>
    <dbReference type="NCBI Taxonomy" id="433720"/>
    <lineage>
        <taxon>Eukaryota</taxon>
        <taxon>Metazoa</taxon>
        <taxon>Spiralia</taxon>
        <taxon>Gnathifera</taxon>
        <taxon>Rotifera</taxon>
        <taxon>Eurotatoria</taxon>
        <taxon>Bdelloidea</taxon>
        <taxon>Adinetida</taxon>
        <taxon>Adinetidae</taxon>
        <taxon>Adineta</taxon>
    </lineage>
</organism>
<evidence type="ECO:0000256" key="4">
    <source>
        <dbReference type="ARBA" id="ARBA00022568"/>
    </source>
</evidence>
<dbReference type="GO" id="GO:0005262">
    <property type="term" value="F:calcium channel activity"/>
    <property type="evidence" value="ECO:0007669"/>
    <property type="project" value="TreeGrafter"/>
</dbReference>
<dbReference type="Proteomes" id="UP000663844">
    <property type="component" value="Unassembled WGS sequence"/>
</dbReference>
<dbReference type="AlphaFoldDB" id="A0A820SMJ4"/>
<evidence type="ECO:0000313" key="10">
    <source>
        <dbReference type="EMBL" id="CAF4452363.1"/>
    </source>
</evidence>
<feature type="non-terminal residue" evidence="10">
    <location>
        <position position="1"/>
    </location>
</feature>
<evidence type="ECO:0000259" key="9">
    <source>
        <dbReference type="Pfam" id="PF01699"/>
    </source>
</evidence>
<keyword evidence="4" id="KW-0813">Transport</keyword>
<gene>
    <name evidence="10" type="ORF">OXD698_LOCUS54477</name>
</gene>
<keyword evidence="4" id="KW-0106">Calcium</keyword>
<evidence type="ECO:0000256" key="1">
    <source>
        <dbReference type="ARBA" id="ARBA00004141"/>
    </source>
</evidence>
<reference evidence="10" key="1">
    <citation type="submission" date="2021-02" db="EMBL/GenBank/DDBJ databases">
        <authorList>
            <person name="Nowell W R."/>
        </authorList>
    </citation>
    <scope>NUCLEOTIDE SEQUENCE</scope>
</reference>
<comment type="subcellular location">
    <subcellularLocation>
        <location evidence="1">Membrane</location>
        <topology evidence="1">Multi-pass membrane protein</topology>
    </subcellularLocation>
</comment>
<evidence type="ECO:0000256" key="3">
    <source>
        <dbReference type="ARBA" id="ARBA00022449"/>
    </source>
</evidence>
<sequence length="119" mass="13787">QKRLKDTLDNHQIVANATEIFDPLKLPTKRYKILKWILMYPVRLLMHITIPDCRKEVFHNYYMLTFVMSTIWVAGLAYLLVWLVVIVGFTLNIRDSIMGLTILAVGSSIEEIFSAIVMT</sequence>
<evidence type="ECO:0000256" key="6">
    <source>
        <dbReference type="ARBA" id="ARBA00022989"/>
    </source>
</evidence>
<dbReference type="EMBL" id="CAJOAZ010033097">
    <property type="protein sequence ID" value="CAF4452363.1"/>
    <property type="molecule type" value="Genomic_DNA"/>
</dbReference>
<dbReference type="GO" id="GO:0008273">
    <property type="term" value="F:calcium, potassium:sodium antiporter activity"/>
    <property type="evidence" value="ECO:0007669"/>
    <property type="project" value="TreeGrafter"/>
</dbReference>
<feature type="transmembrane region" description="Helical" evidence="8">
    <location>
        <begin position="62"/>
        <end position="85"/>
    </location>
</feature>
<evidence type="ECO:0000256" key="8">
    <source>
        <dbReference type="SAM" id="Phobius"/>
    </source>
</evidence>
<dbReference type="GO" id="GO:0006874">
    <property type="term" value="P:intracellular calcium ion homeostasis"/>
    <property type="evidence" value="ECO:0007669"/>
    <property type="project" value="TreeGrafter"/>
</dbReference>
<feature type="non-terminal residue" evidence="10">
    <location>
        <position position="119"/>
    </location>
</feature>
<evidence type="ECO:0000256" key="2">
    <source>
        <dbReference type="ARBA" id="ARBA00005364"/>
    </source>
</evidence>
<accession>A0A820SMJ4</accession>
<dbReference type="InterPro" id="IPR004481">
    <property type="entry name" value="K/Na/Ca-exchanger"/>
</dbReference>
<comment type="caution">
    <text evidence="10">The sequence shown here is derived from an EMBL/GenBank/DDBJ whole genome shotgun (WGS) entry which is preliminary data.</text>
</comment>
<keyword evidence="5 8" id="KW-0812">Transmembrane</keyword>
<dbReference type="InterPro" id="IPR044880">
    <property type="entry name" value="NCX_ion-bd_dom_sf"/>
</dbReference>
<dbReference type="PANTHER" id="PTHR10846:SF73">
    <property type="entry name" value="SODIUM_CALCIUM EXCHANGER MEMBRANE REGION DOMAIN-CONTAINING PROTEIN"/>
    <property type="match status" value="1"/>
</dbReference>
<dbReference type="Pfam" id="PF01699">
    <property type="entry name" value="Na_Ca_ex"/>
    <property type="match status" value="1"/>
</dbReference>
<dbReference type="InterPro" id="IPR004837">
    <property type="entry name" value="NaCa_Exmemb"/>
</dbReference>
<keyword evidence="6 8" id="KW-1133">Transmembrane helix</keyword>
<dbReference type="GO" id="GO:0005886">
    <property type="term" value="C:plasma membrane"/>
    <property type="evidence" value="ECO:0007669"/>
    <property type="project" value="TreeGrafter"/>
</dbReference>